<dbReference type="STRING" id="37001.A0A1A9WA92"/>
<sequence>MIELSDYPSPSIEFKPSNCYEKQCKLVDNSIGTNVLPPTANASTSPIQKCNQKTQTEFMEMFVKVLDEQKLAKWLKKIYPLVQKELLDGCTPQLERFTIDKDSGKAYDIKPYQTISVQSIANSLGVATWLAVHTDNAPVLVLGTQATHNSWCEHIDQWLKIYVPQRTPSGAFITFNEIKSVPVKACVHTLCTNSFNKNVFAGSTFGGDIYIWQFEQEYGGYRTEINVKELFKTTTSSGYIVAIDWSGEFTLLTAETNGNVIVWQITNELTIKAEYVLKHTANDLNEITSLITVDANSFIAGNSQGFIYRCMSSGFSSTKCSIEILPLKRHNFAVTTLLKSYINGRGCIISCDLSGQICFHNLNCVDDESNTTIHQLPLPFKNAVACFDGGKRLFCPGDNGSLECYW</sequence>
<organism evidence="1 2">
    <name type="scientific">Glossina brevipalpis</name>
    <dbReference type="NCBI Taxonomy" id="37001"/>
    <lineage>
        <taxon>Eukaryota</taxon>
        <taxon>Metazoa</taxon>
        <taxon>Ecdysozoa</taxon>
        <taxon>Arthropoda</taxon>
        <taxon>Hexapoda</taxon>
        <taxon>Insecta</taxon>
        <taxon>Pterygota</taxon>
        <taxon>Neoptera</taxon>
        <taxon>Endopterygota</taxon>
        <taxon>Diptera</taxon>
        <taxon>Brachycera</taxon>
        <taxon>Muscomorpha</taxon>
        <taxon>Hippoboscoidea</taxon>
        <taxon>Glossinidae</taxon>
        <taxon>Glossina</taxon>
    </lineage>
</organism>
<evidence type="ECO:0000313" key="2">
    <source>
        <dbReference type="Proteomes" id="UP000091820"/>
    </source>
</evidence>
<evidence type="ECO:0000313" key="1">
    <source>
        <dbReference type="EnsemblMetazoa" id="GBRI012016-PA"/>
    </source>
</evidence>
<proteinExistence type="predicted"/>
<dbReference type="SUPFAM" id="SSF50978">
    <property type="entry name" value="WD40 repeat-like"/>
    <property type="match status" value="1"/>
</dbReference>
<dbReference type="InterPro" id="IPR015943">
    <property type="entry name" value="WD40/YVTN_repeat-like_dom_sf"/>
</dbReference>
<dbReference type="VEuPathDB" id="VectorBase:GBRI012016"/>
<accession>A0A1A9WA92</accession>
<keyword evidence="2" id="KW-1185">Reference proteome</keyword>
<dbReference type="AlphaFoldDB" id="A0A1A9WA92"/>
<dbReference type="EnsemblMetazoa" id="GBRI012016-RA">
    <property type="protein sequence ID" value="GBRI012016-PA"/>
    <property type="gene ID" value="GBRI012016"/>
</dbReference>
<dbReference type="Proteomes" id="UP000091820">
    <property type="component" value="Unassembled WGS sequence"/>
</dbReference>
<dbReference type="InterPro" id="IPR036322">
    <property type="entry name" value="WD40_repeat_dom_sf"/>
</dbReference>
<protein>
    <recommendedName>
        <fullName evidence="3">WD repeat-containing protein 55 homolog</fullName>
    </recommendedName>
</protein>
<name>A0A1A9WA92_9MUSC</name>
<reference evidence="2" key="1">
    <citation type="submission" date="2014-03" db="EMBL/GenBank/DDBJ databases">
        <authorList>
            <person name="Aksoy S."/>
            <person name="Warren W."/>
            <person name="Wilson R.K."/>
        </authorList>
    </citation>
    <scope>NUCLEOTIDE SEQUENCE [LARGE SCALE GENOMIC DNA]</scope>
    <source>
        <strain evidence="2">IAEA</strain>
    </source>
</reference>
<reference evidence="1" key="2">
    <citation type="submission" date="2020-05" db="UniProtKB">
        <authorList>
            <consortium name="EnsemblMetazoa"/>
        </authorList>
    </citation>
    <scope>IDENTIFICATION</scope>
    <source>
        <strain evidence="1">IAEA</strain>
    </source>
</reference>
<dbReference type="Gene3D" id="2.130.10.10">
    <property type="entry name" value="YVTN repeat-like/Quinoprotein amine dehydrogenase"/>
    <property type="match status" value="1"/>
</dbReference>
<evidence type="ECO:0008006" key="3">
    <source>
        <dbReference type="Google" id="ProtNLM"/>
    </source>
</evidence>